<dbReference type="Proteomes" id="UP000708208">
    <property type="component" value="Unassembled WGS sequence"/>
</dbReference>
<proteinExistence type="predicted"/>
<comment type="caution">
    <text evidence="1">The sequence shown here is derived from an EMBL/GenBank/DDBJ whole genome shotgun (WGS) entry which is preliminary data.</text>
</comment>
<dbReference type="EMBL" id="CAJVCH010317663">
    <property type="protein sequence ID" value="CAG7786419.1"/>
    <property type="molecule type" value="Genomic_DNA"/>
</dbReference>
<gene>
    <name evidence="1" type="ORF">AFUS01_LOCUS24988</name>
</gene>
<evidence type="ECO:0000313" key="2">
    <source>
        <dbReference type="Proteomes" id="UP000708208"/>
    </source>
</evidence>
<sequence length="190" mass="22007">MLGHMNCFIILYGISIEFHVRVSTKQNNDYSSIPHQGLPSRDTVNRHIVQKTLTECPPRFSSPLIWKDLIARRQSKIIGISPSLCVHVKGLTWEVSNKLSDQLKTLMVNSIQVEGVNLKGHRYTMYIDTVSFFKIQTRCRNLRYILVHNSEETVPPTLQFTKVERCVRMNFGNFNTNMRLKSCWSSLFNS</sequence>
<reference evidence="1" key="1">
    <citation type="submission" date="2021-06" db="EMBL/GenBank/DDBJ databases">
        <authorList>
            <person name="Hodson N. C."/>
            <person name="Mongue J. A."/>
            <person name="Jaron S. K."/>
        </authorList>
    </citation>
    <scope>NUCLEOTIDE SEQUENCE</scope>
</reference>
<name>A0A8J2PHT6_9HEXA</name>
<evidence type="ECO:0000313" key="1">
    <source>
        <dbReference type="EMBL" id="CAG7786419.1"/>
    </source>
</evidence>
<organism evidence="1 2">
    <name type="scientific">Allacma fusca</name>
    <dbReference type="NCBI Taxonomy" id="39272"/>
    <lineage>
        <taxon>Eukaryota</taxon>
        <taxon>Metazoa</taxon>
        <taxon>Ecdysozoa</taxon>
        <taxon>Arthropoda</taxon>
        <taxon>Hexapoda</taxon>
        <taxon>Collembola</taxon>
        <taxon>Symphypleona</taxon>
        <taxon>Sminthuridae</taxon>
        <taxon>Allacma</taxon>
    </lineage>
</organism>
<protein>
    <submittedName>
        <fullName evidence="1">Uncharacterized protein</fullName>
    </submittedName>
</protein>
<keyword evidence="2" id="KW-1185">Reference proteome</keyword>
<dbReference type="AlphaFoldDB" id="A0A8J2PHT6"/>
<accession>A0A8J2PHT6</accession>